<evidence type="ECO:0000313" key="9">
    <source>
        <dbReference type="Proteomes" id="UP000004407"/>
    </source>
</evidence>
<dbReference type="InterPro" id="IPR026444">
    <property type="entry name" value="Secre_tail"/>
</dbReference>
<name>G6AW35_9BACT</name>
<keyword evidence="5" id="KW-0788">Thiol protease</keyword>
<evidence type="ECO:0000256" key="4">
    <source>
        <dbReference type="ARBA" id="ARBA00022801"/>
    </source>
</evidence>
<sequence>SAFHFFVVTLHPHTTTITLLMKRKHNPKQISTVLSVIMCTFAIALQTANANPISPQKAAQIAKRFIEKQCGIRSTSQHLTTSTSHPLTPSPYHLFNAADGRGFVIVAGDDAMGEVLAYSKEQTLDTLNANPCVRLLLEGYRQGYQALKEGTVVAHAPARTGLFTKTVTPLLKSKWGQSEPYNELCGYPYTGCVATAMAQIMRYHRWPAQGKGENGYKVAAYDDDVYVDFSQSHYDWANMLDDYRYPVQPTKEQRAAVALLMRDFGVASFMQYTPALSGTQGVNAYNALQKHFDYTAAYVTKAMEGATRFSEILREELLGGCPVYLEGRPSGSSSGHAWVTDGFDENGLFHMNFGWDGGGDAYFSLTNLSLQETGDEFGNKPLAFNRAITAILAHPNNGKYPAIDPGLLENMPQLMFNEGGTFTMKDAADKAFDAYKEQTIEMTSFVNKGKAFKGDVGVAVYDAEGNFKSVAYSDDHATGGFTQRIFGDYGGSMGTDNLMVHTLSTKVSFDALPNGYYRLVPVCAAMGEDGTWGDFLRMKKAPTIEVELTDGKGRISETCSTENVVFQLMNQPRLSANAEQGESIYAYFNLKNLNGMPRDCYLRVQLLDEAKQVVLNTRVDQLTEIEGFTEMEIPVKLSIPTDLTPARYEVKLEATRDQEETDFYPINNIHDKDAAYIEVVKAEEKPLMAKVEVFFSDNSEQKVESGVLDMSQTSLFKIGVLLRTNEKLSYEGHVKMMCEDVELCETVAVNGIDDDVTVSSAFDIPLYSYWLRKSSVPFEDGHIYKVMMMGAKNGEDMELKVADAPATYIKREGDLLTLTHDIPTSIESAAASTVSVSREGSQIVVTGEGIKSVSLYNVSGELITTSPSHHLRSAFAACQSKNTSKPQHLTISTSHLAPGVYVLRIETGKQTHVYKLCL</sequence>
<dbReference type="GO" id="GO:0006508">
    <property type="term" value="P:proteolysis"/>
    <property type="evidence" value="ECO:0007669"/>
    <property type="project" value="UniProtKB-KW"/>
</dbReference>
<feature type="domain" description="Spi protease inhibitor" evidence="7">
    <location>
        <begin position="50"/>
        <end position="142"/>
    </location>
</feature>
<dbReference type="EMBL" id="AFZZ01000078">
    <property type="protein sequence ID" value="EHJ41369.1"/>
    <property type="molecule type" value="Genomic_DNA"/>
</dbReference>
<dbReference type="InterPro" id="IPR025896">
    <property type="entry name" value="Spi_Prtas-inh"/>
</dbReference>
<evidence type="ECO:0000259" key="7">
    <source>
        <dbReference type="Pfam" id="PF13734"/>
    </source>
</evidence>
<keyword evidence="3" id="KW-0732">Signal</keyword>
<feature type="active site" description="Nucleophile" evidence="6">
    <location>
        <position position="192"/>
    </location>
</feature>
<dbReference type="Pfam" id="PF13734">
    <property type="entry name" value="Inhibitor_I69"/>
    <property type="match status" value="1"/>
</dbReference>
<evidence type="ECO:0000256" key="2">
    <source>
        <dbReference type="ARBA" id="ARBA00022670"/>
    </source>
</evidence>
<organism evidence="8 9">
    <name type="scientific">Leyella stercorea DSM 18206</name>
    <dbReference type="NCBI Taxonomy" id="1002367"/>
    <lineage>
        <taxon>Bacteria</taxon>
        <taxon>Pseudomonadati</taxon>
        <taxon>Bacteroidota</taxon>
        <taxon>Bacteroidia</taxon>
        <taxon>Bacteroidales</taxon>
        <taxon>Prevotellaceae</taxon>
        <taxon>Leyella</taxon>
    </lineage>
</organism>
<dbReference type="Proteomes" id="UP000004407">
    <property type="component" value="Unassembled WGS sequence"/>
</dbReference>
<dbReference type="GO" id="GO:0008234">
    <property type="term" value="F:cysteine-type peptidase activity"/>
    <property type="evidence" value="ECO:0007669"/>
    <property type="project" value="UniProtKB-KW"/>
</dbReference>
<proteinExistence type="inferred from homology"/>
<dbReference type="Pfam" id="PF01640">
    <property type="entry name" value="Peptidase_C10"/>
    <property type="match status" value="1"/>
</dbReference>
<evidence type="ECO:0000256" key="5">
    <source>
        <dbReference type="ARBA" id="ARBA00022807"/>
    </source>
</evidence>
<dbReference type="SUPFAM" id="SSF54001">
    <property type="entry name" value="Cysteine proteinases"/>
    <property type="match status" value="1"/>
</dbReference>
<comment type="caution">
    <text evidence="8">The sequence shown here is derived from an EMBL/GenBank/DDBJ whole genome shotgun (WGS) entry which is preliminary data.</text>
</comment>
<dbReference type="HOGENOM" id="CLU_009978_0_0_10"/>
<keyword evidence="4" id="KW-0378">Hydrolase</keyword>
<comment type="similarity">
    <text evidence="1">Belongs to the peptidase C10 family.</text>
</comment>
<evidence type="ECO:0000256" key="3">
    <source>
        <dbReference type="ARBA" id="ARBA00022729"/>
    </source>
</evidence>
<dbReference type="InterPro" id="IPR000200">
    <property type="entry name" value="Peptidase_C10"/>
</dbReference>
<evidence type="ECO:0000313" key="8">
    <source>
        <dbReference type="EMBL" id="EHJ41369.1"/>
    </source>
</evidence>
<accession>G6AW35</accession>
<evidence type="ECO:0000256" key="6">
    <source>
        <dbReference type="PIRSR" id="PIRSR600200-1"/>
    </source>
</evidence>
<protein>
    <submittedName>
        <fullName evidence="8">Peptidase C10 family protein</fullName>
    </submittedName>
</protein>
<gene>
    <name evidence="8" type="ORF">HMPREF0673_00832</name>
</gene>
<feature type="active site" description="Proton acceptor" evidence="6">
    <location>
        <position position="336"/>
    </location>
</feature>
<dbReference type="Gene3D" id="3.90.70.50">
    <property type="entry name" value="Peptidase C10, streptopain"/>
    <property type="match status" value="1"/>
</dbReference>
<keyword evidence="2" id="KW-0645">Protease</keyword>
<reference evidence="8 9" key="1">
    <citation type="submission" date="2011-08" db="EMBL/GenBank/DDBJ databases">
        <authorList>
            <person name="Weinstock G."/>
            <person name="Sodergren E."/>
            <person name="Clifton S."/>
            <person name="Fulton L."/>
            <person name="Fulton B."/>
            <person name="Courtney L."/>
            <person name="Fronick C."/>
            <person name="Harrison M."/>
            <person name="Strong C."/>
            <person name="Farmer C."/>
            <person name="Delahaunty K."/>
            <person name="Markovic C."/>
            <person name="Hall O."/>
            <person name="Minx P."/>
            <person name="Tomlinson C."/>
            <person name="Mitreva M."/>
            <person name="Hou S."/>
            <person name="Chen J."/>
            <person name="Wollam A."/>
            <person name="Pepin K.H."/>
            <person name="Johnson M."/>
            <person name="Bhonagiri V."/>
            <person name="Zhang X."/>
            <person name="Suruliraj S."/>
            <person name="Warren W."/>
            <person name="Chinwalla A."/>
            <person name="Mardis E.R."/>
            <person name="Wilson R.K."/>
        </authorList>
    </citation>
    <scope>NUCLEOTIDE SEQUENCE [LARGE SCALE GENOMIC DNA]</scope>
    <source>
        <strain evidence="8 9">DSM 18206</strain>
    </source>
</reference>
<evidence type="ECO:0000256" key="1">
    <source>
        <dbReference type="ARBA" id="ARBA00009693"/>
    </source>
</evidence>
<feature type="non-terminal residue" evidence="8">
    <location>
        <position position="1"/>
    </location>
</feature>
<dbReference type="AlphaFoldDB" id="G6AW35"/>
<dbReference type="PATRIC" id="fig|1002367.3.peg.659"/>
<dbReference type="PRINTS" id="PR00797">
    <property type="entry name" value="STREPTOPAIN"/>
</dbReference>
<dbReference type="NCBIfam" id="TIGR04183">
    <property type="entry name" value="Por_Secre_tail"/>
    <property type="match status" value="1"/>
</dbReference>
<dbReference type="InterPro" id="IPR044934">
    <property type="entry name" value="Streptopain_sf"/>
</dbReference>
<dbReference type="InterPro" id="IPR038765">
    <property type="entry name" value="Papain-like_cys_pep_sf"/>
</dbReference>